<organism evidence="1">
    <name type="scientific">Arundo donax</name>
    <name type="common">Giant reed</name>
    <name type="synonym">Donax arundinaceus</name>
    <dbReference type="NCBI Taxonomy" id="35708"/>
    <lineage>
        <taxon>Eukaryota</taxon>
        <taxon>Viridiplantae</taxon>
        <taxon>Streptophyta</taxon>
        <taxon>Embryophyta</taxon>
        <taxon>Tracheophyta</taxon>
        <taxon>Spermatophyta</taxon>
        <taxon>Magnoliopsida</taxon>
        <taxon>Liliopsida</taxon>
        <taxon>Poales</taxon>
        <taxon>Poaceae</taxon>
        <taxon>PACMAD clade</taxon>
        <taxon>Arundinoideae</taxon>
        <taxon>Arundineae</taxon>
        <taxon>Arundo</taxon>
    </lineage>
</organism>
<dbReference type="EMBL" id="GBRH01273453">
    <property type="protein sequence ID" value="JAD24442.1"/>
    <property type="molecule type" value="Transcribed_RNA"/>
</dbReference>
<reference evidence="1" key="1">
    <citation type="submission" date="2014-09" db="EMBL/GenBank/DDBJ databases">
        <authorList>
            <person name="Magalhaes I.L.F."/>
            <person name="Oliveira U."/>
            <person name="Santos F.R."/>
            <person name="Vidigal T.H.D.A."/>
            <person name="Brescovit A.D."/>
            <person name="Santos A.J."/>
        </authorList>
    </citation>
    <scope>NUCLEOTIDE SEQUENCE</scope>
    <source>
        <tissue evidence="1">Shoot tissue taken approximately 20 cm above the soil surface</tissue>
    </source>
</reference>
<reference evidence="1" key="2">
    <citation type="journal article" date="2015" name="Data Brief">
        <title>Shoot transcriptome of the giant reed, Arundo donax.</title>
        <authorList>
            <person name="Barrero R.A."/>
            <person name="Guerrero F.D."/>
            <person name="Moolhuijzen P."/>
            <person name="Goolsby J.A."/>
            <person name="Tidwell J."/>
            <person name="Bellgard S.E."/>
            <person name="Bellgard M.I."/>
        </authorList>
    </citation>
    <scope>NUCLEOTIDE SEQUENCE</scope>
    <source>
        <tissue evidence="1">Shoot tissue taken approximately 20 cm above the soil surface</tissue>
    </source>
</reference>
<protein>
    <submittedName>
        <fullName evidence="1">Uncharacterized protein</fullName>
    </submittedName>
</protein>
<accession>A0A0A8YNU4</accession>
<proteinExistence type="predicted"/>
<dbReference type="AlphaFoldDB" id="A0A0A8YNU4"/>
<sequence>MQDSFIRSSPIQKKNYRCVQSNRAIANQ</sequence>
<evidence type="ECO:0000313" key="1">
    <source>
        <dbReference type="EMBL" id="JAD24442.1"/>
    </source>
</evidence>
<name>A0A0A8YNU4_ARUDO</name>